<gene>
    <name evidence="2" type="ORF">SAMN05216261_2509</name>
</gene>
<name>A0A1M6FVV5_9FLAO</name>
<reference evidence="2 3" key="1">
    <citation type="submission" date="2016-11" db="EMBL/GenBank/DDBJ databases">
        <authorList>
            <person name="Jaros S."/>
            <person name="Januszkiewicz K."/>
            <person name="Wedrychowicz H."/>
        </authorList>
    </citation>
    <scope>NUCLEOTIDE SEQUENCE [LARGE SCALE GENOMIC DNA]</scope>
    <source>
        <strain evidence="2 3">CGMCC 1.12213</strain>
    </source>
</reference>
<dbReference type="Gene3D" id="3.40.50.1820">
    <property type="entry name" value="alpha/beta hydrolase"/>
    <property type="match status" value="1"/>
</dbReference>
<evidence type="ECO:0000313" key="3">
    <source>
        <dbReference type="Proteomes" id="UP000184396"/>
    </source>
</evidence>
<accession>A0A1M6FVV5</accession>
<protein>
    <submittedName>
        <fullName evidence="2">Pimeloyl-ACP methyl ester carboxylesterase</fullName>
    </submittedName>
</protein>
<dbReference type="STRING" id="1178825.SAMN05216261_2509"/>
<dbReference type="EMBL" id="FQYK01000006">
    <property type="protein sequence ID" value="SHJ01739.1"/>
    <property type="molecule type" value="Genomic_DNA"/>
</dbReference>
<dbReference type="SUPFAM" id="SSF53474">
    <property type="entry name" value="alpha/beta-Hydrolases"/>
    <property type="match status" value="1"/>
</dbReference>
<dbReference type="Pfam" id="PF12697">
    <property type="entry name" value="Abhydrolase_6"/>
    <property type="match status" value="1"/>
</dbReference>
<dbReference type="PRINTS" id="PR00412">
    <property type="entry name" value="EPOXHYDRLASE"/>
</dbReference>
<evidence type="ECO:0000313" key="2">
    <source>
        <dbReference type="EMBL" id="SHJ01739.1"/>
    </source>
</evidence>
<dbReference type="InterPro" id="IPR000073">
    <property type="entry name" value="AB_hydrolase_1"/>
</dbReference>
<proteinExistence type="predicted"/>
<dbReference type="GO" id="GO:0003824">
    <property type="term" value="F:catalytic activity"/>
    <property type="evidence" value="ECO:0007669"/>
    <property type="project" value="InterPro"/>
</dbReference>
<dbReference type="PRINTS" id="PR00111">
    <property type="entry name" value="ABHYDROLASE"/>
</dbReference>
<dbReference type="OrthoDB" id="1224630at2"/>
<sequence length="285" mass="31778">MLQILLTFAIKLVLFKYVLFHMKNKTQIINNLKIAYLDNEVNSNIAIVFIHGNSQSSKSYAYQLKDDLLNNFRLIALDLPGHGDSDSATNYTLPLFTNTVVGFCDSLKLKNFVIVGHSLGGHFTIQSLPKLKNCIGVFIIGASPLNIPLIIEDAYLPSELMALLFKKELTKTEINQFATSITTNTVLIENDIKNTDAKFREHLAVSIGNGEMHNEVDILKNATVPIAMVFGINDSLVNTNYVANLTIPMLWNAQLIFIENALHCPQLDSPKELNAILIDFIESIK</sequence>
<dbReference type="AlphaFoldDB" id="A0A1M6FVV5"/>
<dbReference type="PANTHER" id="PTHR46438">
    <property type="entry name" value="ALPHA/BETA-HYDROLASES SUPERFAMILY PROTEIN"/>
    <property type="match status" value="1"/>
</dbReference>
<keyword evidence="3" id="KW-1185">Reference proteome</keyword>
<organism evidence="2 3">
    <name type="scientific">Algibacter luteus</name>
    <dbReference type="NCBI Taxonomy" id="1178825"/>
    <lineage>
        <taxon>Bacteria</taxon>
        <taxon>Pseudomonadati</taxon>
        <taxon>Bacteroidota</taxon>
        <taxon>Flavobacteriia</taxon>
        <taxon>Flavobacteriales</taxon>
        <taxon>Flavobacteriaceae</taxon>
        <taxon>Algibacter</taxon>
    </lineage>
</organism>
<dbReference type="InterPro" id="IPR029058">
    <property type="entry name" value="AB_hydrolase_fold"/>
</dbReference>
<feature type="domain" description="AB hydrolase-1" evidence="1">
    <location>
        <begin position="47"/>
        <end position="275"/>
    </location>
</feature>
<dbReference type="Proteomes" id="UP000184396">
    <property type="component" value="Unassembled WGS sequence"/>
</dbReference>
<dbReference type="InterPro" id="IPR000639">
    <property type="entry name" value="Epox_hydrolase-like"/>
</dbReference>
<evidence type="ECO:0000259" key="1">
    <source>
        <dbReference type="Pfam" id="PF12697"/>
    </source>
</evidence>
<dbReference type="eggNOG" id="COG2267">
    <property type="taxonomic scope" value="Bacteria"/>
</dbReference>